<proteinExistence type="predicted"/>
<protein>
    <submittedName>
        <fullName evidence="1">Uncharacterized protein</fullName>
    </submittedName>
</protein>
<dbReference type="AlphaFoldDB" id="X0ZG00"/>
<name>X0ZG00_9ZZZZ</name>
<evidence type="ECO:0000313" key="1">
    <source>
        <dbReference type="EMBL" id="GAG68570.1"/>
    </source>
</evidence>
<accession>X0ZG00</accession>
<comment type="caution">
    <text evidence="1">The sequence shown here is derived from an EMBL/GenBank/DDBJ whole genome shotgun (WGS) entry which is preliminary data.</text>
</comment>
<reference evidence="1" key="1">
    <citation type="journal article" date="2014" name="Front. Microbiol.">
        <title>High frequency of phylogenetically diverse reductive dehalogenase-homologous genes in deep subseafloor sedimentary metagenomes.</title>
        <authorList>
            <person name="Kawai M."/>
            <person name="Futagami T."/>
            <person name="Toyoda A."/>
            <person name="Takaki Y."/>
            <person name="Nishi S."/>
            <person name="Hori S."/>
            <person name="Arai W."/>
            <person name="Tsubouchi T."/>
            <person name="Morono Y."/>
            <person name="Uchiyama I."/>
            <person name="Ito T."/>
            <person name="Fujiyama A."/>
            <person name="Inagaki F."/>
            <person name="Takami H."/>
        </authorList>
    </citation>
    <scope>NUCLEOTIDE SEQUENCE</scope>
    <source>
        <strain evidence="1">Expedition CK06-06</strain>
    </source>
</reference>
<dbReference type="EMBL" id="BART01005640">
    <property type="protein sequence ID" value="GAG68570.1"/>
    <property type="molecule type" value="Genomic_DNA"/>
</dbReference>
<sequence>LYICVNIAKVYCLRGNQNESNGSTWKSKKKPEF</sequence>
<gene>
    <name evidence="1" type="ORF">S01H4_12915</name>
</gene>
<feature type="non-terminal residue" evidence="1">
    <location>
        <position position="1"/>
    </location>
</feature>
<organism evidence="1">
    <name type="scientific">marine sediment metagenome</name>
    <dbReference type="NCBI Taxonomy" id="412755"/>
    <lineage>
        <taxon>unclassified sequences</taxon>
        <taxon>metagenomes</taxon>
        <taxon>ecological metagenomes</taxon>
    </lineage>
</organism>